<dbReference type="Gene3D" id="3.40.190.10">
    <property type="entry name" value="Periplasmic binding protein-like II"/>
    <property type="match status" value="2"/>
</dbReference>
<dbReference type="RefSeq" id="WP_129821783.1">
    <property type="nucleotide sequence ID" value="NZ_JBKXON010000018.1"/>
</dbReference>
<protein>
    <submittedName>
        <fullName evidence="1">Transporter substrate-binding domain-containing protein</fullName>
    </submittedName>
</protein>
<organism evidence="1">
    <name type="scientific">Turicibacter sanguinis</name>
    <dbReference type="NCBI Taxonomy" id="154288"/>
    <lineage>
        <taxon>Bacteria</taxon>
        <taxon>Bacillati</taxon>
        <taxon>Bacillota</taxon>
        <taxon>Erysipelotrichia</taxon>
        <taxon>Erysipelotrichales</taxon>
        <taxon>Turicibacteraceae</taxon>
        <taxon>Turicibacter</taxon>
    </lineage>
</organism>
<dbReference type="SMART" id="SM00062">
    <property type="entry name" value="PBPb"/>
    <property type="match status" value="1"/>
</dbReference>
<dbReference type="EMBL" id="WMQV01000039">
    <property type="protein sequence ID" value="MTL95300.1"/>
    <property type="molecule type" value="Genomic_DNA"/>
</dbReference>
<sequence length="276" mass="29969">MKKMIKGLVFIGICLSVLGGCAQSSNETSRFDKIKETKEITMATSPDYAPYEFIDPTKSGSEQYVGADIELGKYIAQKLGVELELKIMDFSAVLAAISEGKADMAISGLGYKPERAEAMEFSEAYNTSEDGDGDGFLIRAEDVEKYKTLEDFNGVSIAAQSASLQEGYVKDQLPNAQINTIASLSDGVLRVQSGKSDALAISYSTGEQYVNANKDLVMSSVLFEGNDSEGTMIGIVKGETELVEAINEIIQEVKEQGLYQQWEEAYIAYAKSLGIE</sequence>
<accession>A0A6I3NEB2</accession>
<dbReference type="InterPro" id="IPR001638">
    <property type="entry name" value="Solute-binding_3/MltF_N"/>
</dbReference>
<dbReference type="AlphaFoldDB" id="A0A6I3NEB2"/>
<dbReference type="PROSITE" id="PS51257">
    <property type="entry name" value="PROKAR_LIPOPROTEIN"/>
    <property type="match status" value="1"/>
</dbReference>
<dbReference type="PANTHER" id="PTHR35936">
    <property type="entry name" value="MEMBRANE-BOUND LYTIC MUREIN TRANSGLYCOSYLASE F"/>
    <property type="match status" value="1"/>
</dbReference>
<proteinExistence type="predicted"/>
<evidence type="ECO:0000313" key="1">
    <source>
        <dbReference type="EMBL" id="MTL95300.1"/>
    </source>
</evidence>
<name>A0A6I3NEB2_9FIRM</name>
<comment type="caution">
    <text evidence="1">The sequence shown here is derived from an EMBL/GenBank/DDBJ whole genome shotgun (WGS) entry which is preliminary data.</text>
</comment>
<dbReference type="SUPFAM" id="SSF53850">
    <property type="entry name" value="Periplasmic binding protein-like II"/>
    <property type="match status" value="1"/>
</dbReference>
<dbReference type="PANTHER" id="PTHR35936:SF17">
    <property type="entry name" value="ARGININE-BINDING EXTRACELLULAR PROTEIN ARTP"/>
    <property type="match status" value="1"/>
</dbReference>
<gene>
    <name evidence="1" type="ORF">GMA64_12240</name>
</gene>
<reference evidence="1" key="1">
    <citation type="journal article" date="2019" name="Nat. Med.">
        <title>A library of human gut bacterial isolates paired with longitudinal multiomics data enables mechanistic microbiome research.</title>
        <authorList>
            <person name="Poyet M."/>
            <person name="Groussin M."/>
            <person name="Gibbons S.M."/>
            <person name="Avila-Pacheco J."/>
            <person name="Jiang X."/>
            <person name="Kearney S.M."/>
            <person name="Perrotta A.R."/>
            <person name="Berdy B."/>
            <person name="Zhao S."/>
            <person name="Lieberman T.D."/>
            <person name="Swanson P.K."/>
            <person name="Smith M."/>
            <person name="Roesemann S."/>
            <person name="Alexander J.E."/>
            <person name="Rich S.A."/>
            <person name="Livny J."/>
            <person name="Vlamakis H."/>
            <person name="Clish C."/>
            <person name="Bullock K."/>
            <person name="Deik A."/>
            <person name="Scott J."/>
            <person name="Pierce K.A."/>
            <person name="Xavier R.J."/>
            <person name="Alm E.J."/>
        </authorList>
    </citation>
    <scope>NUCLEOTIDE SEQUENCE</scope>
    <source>
        <strain evidence="1">BIOML-A179</strain>
    </source>
</reference>
<dbReference type="Pfam" id="PF00497">
    <property type="entry name" value="SBP_bac_3"/>
    <property type="match status" value="1"/>
</dbReference>